<dbReference type="Pfam" id="PF13927">
    <property type="entry name" value="Ig_3"/>
    <property type="match status" value="1"/>
</dbReference>
<dbReference type="AlphaFoldDB" id="A0A0K2V980"/>
<protein>
    <submittedName>
        <fullName evidence="3">Down syndrome cell adhesion molecule [Tribolium castaneum]</fullName>
    </submittedName>
</protein>
<proteinExistence type="predicted"/>
<name>A0A0K2V980_LEPSM</name>
<dbReference type="EMBL" id="HACA01029494">
    <property type="protein sequence ID" value="CDW46855.1"/>
    <property type="molecule type" value="Transcribed_RNA"/>
</dbReference>
<feature type="non-terminal residue" evidence="3">
    <location>
        <position position="109"/>
    </location>
</feature>
<accession>A0A0K2V980</accession>
<dbReference type="SUPFAM" id="SSF48726">
    <property type="entry name" value="Immunoglobulin"/>
    <property type="match status" value="1"/>
</dbReference>
<reference evidence="3" key="1">
    <citation type="submission" date="2014-05" db="EMBL/GenBank/DDBJ databases">
        <authorList>
            <person name="Chronopoulou M."/>
        </authorList>
    </citation>
    <scope>NUCLEOTIDE SEQUENCE</scope>
    <source>
        <tissue evidence="3">Whole organism</tissue>
    </source>
</reference>
<dbReference type="PROSITE" id="PS50835">
    <property type="entry name" value="IG_LIKE"/>
    <property type="match status" value="1"/>
</dbReference>
<gene>
    <name evidence="3" type="primary">Dscam</name>
</gene>
<feature type="domain" description="Ig-like" evidence="2">
    <location>
        <begin position="27"/>
        <end position="109"/>
    </location>
</feature>
<evidence type="ECO:0000259" key="2">
    <source>
        <dbReference type="PROSITE" id="PS50835"/>
    </source>
</evidence>
<dbReference type="InterPro" id="IPR007110">
    <property type="entry name" value="Ig-like_dom"/>
</dbReference>
<dbReference type="InterPro" id="IPR013783">
    <property type="entry name" value="Ig-like_fold"/>
</dbReference>
<sequence>MALPFRKSLFLILLGLIASTLADTSGPVFIEEPPNHVDFSNTTGVTIVCQSRGTPLPKITWVKSDGTNITVVPGLRQVQTNGNLVLPPFRAQHYSQEVHAQTYRCIAEN</sequence>
<feature type="chain" id="PRO_5005489254" evidence="1">
    <location>
        <begin position="23"/>
        <end position="109"/>
    </location>
</feature>
<dbReference type="Gene3D" id="2.60.40.10">
    <property type="entry name" value="Immunoglobulins"/>
    <property type="match status" value="1"/>
</dbReference>
<keyword evidence="1" id="KW-0732">Signal</keyword>
<feature type="signal peptide" evidence="1">
    <location>
        <begin position="1"/>
        <end position="22"/>
    </location>
</feature>
<evidence type="ECO:0000256" key="1">
    <source>
        <dbReference type="SAM" id="SignalP"/>
    </source>
</evidence>
<organism evidence="3">
    <name type="scientific">Lepeophtheirus salmonis</name>
    <name type="common">Salmon louse</name>
    <name type="synonym">Caligus salmonis</name>
    <dbReference type="NCBI Taxonomy" id="72036"/>
    <lineage>
        <taxon>Eukaryota</taxon>
        <taxon>Metazoa</taxon>
        <taxon>Ecdysozoa</taxon>
        <taxon>Arthropoda</taxon>
        <taxon>Crustacea</taxon>
        <taxon>Multicrustacea</taxon>
        <taxon>Hexanauplia</taxon>
        <taxon>Copepoda</taxon>
        <taxon>Siphonostomatoida</taxon>
        <taxon>Caligidae</taxon>
        <taxon>Lepeophtheirus</taxon>
    </lineage>
</organism>
<dbReference type="InterPro" id="IPR036179">
    <property type="entry name" value="Ig-like_dom_sf"/>
</dbReference>
<dbReference type="OrthoDB" id="5969272at2759"/>
<evidence type="ECO:0000313" key="3">
    <source>
        <dbReference type="EMBL" id="CDW46855.1"/>
    </source>
</evidence>